<organism evidence="2 3">
    <name type="scientific">Elysia marginata</name>
    <dbReference type="NCBI Taxonomy" id="1093978"/>
    <lineage>
        <taxon>Eukaryota</taxon>
        <taxon>Metazoa</taxon>
        <taxon>Spiralia</taxon>
        <taxon>Lophotrochozoa</taxon>
        <taxon>Mollusca</taxon>
        <taxon>Gastropoda</taxon>
        <taxon>Heterobranchia</taxon>
        <taxon>Euthyneura</taxon>
        <taxon>Panpulmonata</taxon>
        <taxon>Sacoglossa</taxon>
        <taxon>Placobranchoidea</taxon>
        <taxon>Plakobranchidae</taxon>
        <taxon>Elysia</taxon>
    </lineage>
</organism>
<dbReference type="Pfam" id="PF01315">
    <property type="entry name" value="Ald_Xan_dh_C"/>
    <property type="match status" value="1"/>
</dbReference>
<sequence length="90" mass="9780">MGYKASGEAVFVDDMPKYQHELYAAFVIADQASATIDSIDPSLALATPGVTHFFSAKDAKNNEFPSPLYHKLFAKDEVLYNGEPVGIILA</sequence>
<comment type="caution">
    <text evidence="2">The sequence shown here is derived from an EMBL/GenBank/DDBJ whole genome shotgun (WGS) entry which is preliminary data.</text>
</comment>
<dbReference type="PANTHER" id="PTHR45444">
    <property type="entry name" value="XANTHINE DEHYDROGENASE"/>
    <property type="match status" value="1"/>
</dbReference>
<dbReference type="Proteomes" id="UP000762676">
    <property type="component" value="Unassembled WGS sequence"/>
</dbReference>
<dbReference type="EMBL" id="BMAT01013393">
    <property type="protein sequence ID" value="GFS12072.1"/>
    <property type="molecule type" value="Genomic_DNA"/>
</dbReference>
<dbReference type="GO" id="GO:0005506">
    <property type="term" value="F:iron ion binding"/>
    <property type="evidence" value="ECO:0007669"/>
    <property type="project" value="InterPro"/>
</dbReference>
<dbReference type="Gene3D" id="3.90.1170.50">
    <property type="entry name" value="Aldehyde oxidase/xanthine dehydrogenase, a/b hammerhead"/>
    <property type="match status" value="1"/>
</dbReference>
<dbReference type="SUPFAM" id="SSF54665">
    <property type="entry name" value="CO dehydrogenase molybdoprotein N-domain-like"/>
    <property type="match status" value="1"/>
</dbReference>
<dbReference type="AlphaFoldDB" id="A0AAV4ITK8"/>
<dbReference type="InterPro" id="IPR016208">
    <property type="entry name" value="Ald_Oxase/xanthine_DH-like"/>
</dbReference>
<name>A0AAV4ITK8_9GAST</name>
<feature type="non-terminal residue" evidence="2">
    <location>
        <position position="90"/>
    </location>
</feature>
<keyword evidence="3" id="KW-1185">Reference proteome</keyword>
<dbReference type="InterPro" id="IPR000674">
    <property type="entry name" value="Ald_Oxase/Xan_DH_a/b"/>
</dbReference>
<evidence type="ECO:0000313" key="3">
    <source>
        <dbReference type="Proteomes" id="UP000762676"/>
    </source>
</evidence>
<reference evidence="2 3" key="1">
    <citation type="journal article" date="2021" name="Elife">
        <title>Chloroplast acquisition without the gene transfer in kleptoplastic sea slugs, Plakobranchus ocellatus.</title>
        <authorList>
            <person name="Maeda T."/>
            <person name="Takahashi S."/>
            <person name="Yoshida T."/>
            <person name="Shimamura S."/>
            <person name="Takaki Y."/>
            <person name="Nagai Y."/>
            <person name="Toyoda A."/>
            <person name="Suzuki Y."/>
            <person name="Arimoto A."/>
            <person name="Ishii H."/>
            <person name="Satoh N."/>
            <person name="Nishiyama T."/>
            <person name="Hasebe M."/>
            <person name="Maruyama T."/>
            <person name="Minagawa J."/>
            <person name="Obokata J."/>
            <person name="Shigenobu S."/>
        </authorList>
    </citation>
    <scope>NUCLEOTIDE SEQUENCE [LARGE SCALE GENOMIC DNA]</scope>
</reference>
<dbReference type="GO" id="GO:0016491">
    <property type="term" value="F:oxidoreductase activity"/>
    <property type="evidence" value="ECO:0007669"/>
    <property type="project" value="InterPro"/>
</dbReference>
<dbReference type="SMART" id="SM01008">
    <property type="entry name" value="Ald_Xan_dh_C"/>
    <property type="match status" value="1"/>
</dbReference>
<feature type="domain" description="Aldehyde oxidase/xanthine dehydrogenase a/b hammerhead" evidence="1">
    <location>
        <begin position="6"/>
        <end position="90"/>
    </location>
</feature>
<evidence type="ECO:0000313" key="2">
    <source>
        <dbReference type="EMBL" id="GFS12072.1"/>
    </source>
</evidence>
<dbReference type="InterPro" id="IPR036856">
    <property type="entry name" value="Ald_Oxase/Xan_DH_a/b_sf"/>
</dbReference>
<accession>A0AAV4ITK8</accession>
<proteinExistence type="predicted"/>
<evidence type="ECO:0000259" key="1">
    <source>
        <dbReference type="SMART" id="SM01008"/>
    </source>
</evidence>
<protein>
    <submittedName>
        <fullName evidence="2">Xanthine dehydrogenase/oxidase</fullName>
    </submittedName>
</protein>
<gene>
    <name evidence="2" type="ORF">ElyMa_006687700</name>
</gene>
<dbReference type="PANTHER" id="PTHR45444:SF3">
    <property type="entry name" value="XANTHINE DEHYDROGENASE"/>
    <property type="match status" value="1"/>
</dbReference>